<organism evidence="1">
    <name type="scientific">viral metagenome</name>
    <dbReference type="NCBI Taxonomy" id="1070528"/>
    <lineage>
        <taxon>unclassified sequences</taxon>
        <taxon>metagenomes</taxon>
        <taxon>organismal metagenomes</taxon>
    </lineage>
</organism>
<sequence length="69" mass="7956">MSQIHLTERGWRVMEAERYLKCPCGRVYHIEADKPKGFHSIILLIKHIGDYVGFKVAPSLQSLDEDSEL</sequence>
<accession>A0A6M3L2L8</accession>
<dbReference type="EMBL" id="MT142788">
    <property type="protein sequence ID" value="QJA88560.1"/>
    <property type="molecule type" value="Genomic_DNA"/>
</dbReference>
<proteinExistence type="predicted"/>
<reference evidence="1" key="1">
    <citation type="submission" date="2020-03" db="EMBL/GenBank/DDBJ databases">
        <title>The deep terrestrial virosphere.</title>
        <authorList>
            <person name="Holmfeldt K."/>
            <person name="Nilsson E."/>
            <person name="Simone D."/>
            <person name="Lopez-Fernandez M."/>
            <person name="Wu X."/>
            <person name="de Brujin I."/>
            <person name="Lundin D."/>
            <person name="Andersson A."/>
            <person name="Bertilsson S."/>
            <person name="Dopson M."/>
        </authorList>
    </citation>
    <scope>NUCLEOTIDE SEQUENCE</scope>
    <source>
        <strain evidence="1">MM415B02738</strain>
    </source>
</reference>
<gene>
    <name evidence="1" type="ORF">MM415B02738_0008</name>
</gene>
<evidence type="ECO:0000313" key="1">
    <source>
        <dbReference type="EMBL" id="QJA88560.1"/>
    </source>
</evidence>
<protein>
    <submittedName>
        <fullName evidence="1">Uncharacterized protein</fullName>
    </submittedName>
</protein>
<dbReference type="AlphaFoldDB" id="A0A6M3L2L8"/>
<name>A0A6M3L2L8_9ZZZZ</name>